<dbReference type="PROSITE" id="PS51318">
    <property type="entry name" value="TAT"/>
    <property type="match status" value="1"/>
</dbReference>
<organism evidence="3 4">
    <name type="scientific">Natronocalculus amylovorans</name>
    <dbReference type="NCBI Taxonomy" id="2917812"/>
    <lineage>
        <taxon>Archaea</taxon>
        <taxon>Methanobacteriati</taxon>
        <taxon>Methanobacteriota</taxon>
        <taxon>Stenosarchaea group</taxon>
        <taxon>Halobacteria</taxon>
        <taxon>Halobacteriales</taxon>
        <taxon>Haloferacaceae</taxon>
        <taxon>Natronocalculus</taxon>
    </lineage>
</organism>
<dbReference type="EMBL" id="JAKRVX010000001">
    <property type="protein sequence ID" value="MCL9816135.1"/>
    <property type="molecule type" value="Genomic_DNA"/>
</dbReference>
<keyword evidence="3" id="KW-0378">Hydrolase</keyword>
<feature type="domain" description="Glycosyl hydrolase family 13 catalytic" evidence="2">
    <location>
        <begin position="286"/>
        <end position="681"/>
    </location>
</feature>
<dbReference type="GO" id="GO:0016787">
    <property type="term" value="F:hydrolase activity"/>
    <property type="evidence" value="ECO:0007669"/>
    <property type="project" value="UniProtKB-KW"/>
</dbReference>
<dbReference type="SUPFAM" id="SSF49344">
    <property type="entry name" value="CBD9-like"/>
    <property type="match status" value="2"/>
</dbReference>
<dbReference type="Proteomes" id="UP001203207">
    <property type="component" value="Unassembled WGS sequence"/>
</dbReference>
<evidence type="ECO:0000313" key="4">
    <source>
        <dbReference type="Proteomes" id="UP001203207"/>
    </source>
</evidence>
<feature type="region of interest" description="Disordered" evidence="1">
    <location>
        <begin position="1231"/>
        <end position="1287"/>
    </location>
</feature>
<dbReference type="InterPro" id="IPR006047">
    <property type="entry name" value="GH13_cat_dom"/>
</dbReference>
<protein>
    <submittedName>
        <fullName evidence="3">Alpha-amylase family glycosyl hydrolase</fullName>
    </submittedName>
</protein>
<dbReference type="InterPro" id="IPR019248">
    <property type="entry name" value="Glucodextran_C"/>
</dbReference>
<feature type="region of interest" description="Disordered" evidence="1">
    <location>
        <begin position="78"/>
        <end position="99"/>
    </location>
</feature>
<feature type="compositionally biased region" description="Basic and acidic residues" evidence="1">
    <location>
        <begin position="1235"/>
        <end position="1246"/>
    </location>
</feature>
<proteinExistence type="predicted"/>
<reference evidence="3" key="2">
    <citation type="submission" date="2022-02" db="EMBL/GenBank/DDBJ databases">
        <authorList>
            <person name="Elcheninov A.G."/>
            <person name="Sorokin D.Y."/>
            <person name="Kublanov I.V."/>
        </authorList>
    </citation>
    <scope>NUCLEOTIDE SEQUENCE</scope>
    <source>
        <strain evidence="3">AArc-St2</strain>
    </source>
</reference>
<dbReference type="Pfam" id="PF09985">
    <property type="entry name" value="Glucodextran_C"/>
    <property type="match status" value="2"/>
</dbReference>
<sequence length="1315" mass="144350">MSTPPRSQMTRRNVLGSMAGLGLFSLAPSGAAADRIADRVESGNIGADSYHPGHPRVVHVGEKLWNPVWVSPEFINDRDNLAPRVPNPSAEPENYDPDDFNWRVKDRPEGSSAEITYQSSLLDEQPRWDAEKDNVGEFEADVAGNYTIELEAPDGTHEWTLYAFPEASGATGGPPRLELDATVDDSSFTIETNGALAPNSRQSSQDLEAHFFADDRDALETADIDVNGLSAVVETAALSDESARVHAVVYDGDQASVIDTIELHPDGTFALPNRAPEWMENGVMYQIFTRSWAGRRGETTFETLMNGDEIARGVSYLDELGVDVVWLTPIHPAVSPERELAGGGPHGYDITDYFDIAPDLVPDEMDSLEAYEQFIEVCHEHGIKVCLDVVVNHCGRWMDEFQATIERQTSAPEFWPIVEEWDTESTYFDWFDRLDAPFEHDGEPLEVAPRVTGFWDLQLHPNFNFENVAVREYMLAFADFWSGEIGVDGFRCDIAWGVPHSFWKEMREVVRANNSEFLLLDEAIPNDRAFSENEFDMHFDTEGFTVPCHAIARGEADIVELFDAVRDRQNQGFPDYSLFLNAIENHDEHRTLNEALDGTRDDPKKAQRAVWAAGVALPGVPFVYYGQERAISVYGDGRHMGDDDPRDEGDVNPGGKQRAFMNWEEYDEEQVAFYKSVISAYHELDVLKPTAKLSGAWHNSFGDVLVFGRDASGLDDVSGPERVVVLVNPDPGAAQVFLRPGVEGTDLITGEDISQDTPSNATEVAVDTIAVLETPDLLEIGADVSVFDVETGTDYGPGSYVYPENEAYTAGALDIEEFTIHETPQEYQFRLLIEGDVENPWELPEGFSVQHLQVYLHDPAEDSGTTTLRDGVNATGEAPHQYRVVVDGAHGSRLEDYNGNELTAGTVRVNEVTGGIIAALPKASLDRPIESYSMAPILLGYDPDETGNVARVTAEPSDTTFGGGVDDDTNPNIIDIVTDATEERSDALSYESETQAEISYIPLETPFEHVETIDVETGKPYGPGTYAVPTGSDYYDGAWDISELTINESRDDVQFEFTFAEPIQNPWNFDPGFSHPFFQLYIHNPDTDDEGTTSGRSGTHIETEVPYHTRVVVHGEGTMGVEAADGSGVTRDVYAETDDETVTITVPRRAIGWDLDESGIAVAATVMPYDGFGEGGIRPIGADADEHTIGGGQSDLRDPAVMDMVTPEGVDRTAVLSDYDSDTRPAIPFVTFGELQREDIVEHDTESADDGDSQDDEDEQRDTSDADEADETTQTDDGIPGFGIGTGAAVIGGGALAAKRLADRNAGSDELSKNE</sequence>
<dbReference type="Gene3D" id="2.60.40.1190">
    <property type="match status" value="2"/>
</dbReference>
<dbReference type="Pfam" id="PF00128">
    <property type="entry name" value="Alpha-amylase"/>
    <property type="match status" value="1"/>
</dbReference>
<evidence type="ECO:0000259" key="2">
    <source>
        <dbReference type="SMART" id="SM00642"/>
    </source>
</evidence>
<accession>A0AAE3FVX1</accession>
<keyword evidence="4" id="KW-1185">Reference proteome</keyword>
<evidence type="ECO:0000256" key="1">
    <source>
        <dbReference type="SAM" id="MobiDB-lite"/>
    </source>
</evidence>
<dbReference type="RefSeq" id="WP_250583090.1">
    <property type="nucleotide sequence ID" value="NZ_JAKRVX010000001.1"/>
</dbReference>
<evidence type="ECO:0000313" key="3">
    <source>
        <dbReference type="EMBL" id="MCL9816135.1"/>
    </source>
</evidence>
<dbReference type="SMART" id="SM00642">
    <property type="entry name" value="Aamy"/>
    <property type="match status" value="1"/>
</dbReference>
<reference evidence="3" key="1">
    <citation type="journal article" date="2022" name="Syst. Appl. Microbiol.">
        <title>Natronocalculus amylovorans gen. nov., sp. nov., and Natranaeroarchaeum aerophilus sp. nov., dominant culturable amylolytic natronoarchaea from hypersaline soda lakes in southwestern Siberia.</title>
        <authorList>
            <person name="Sorokin D.Y."/>
            <person name="Elcheninov A.G."/>
            <person name="Khizhniak T.V."/>
            <person name="Koenen M."/>
            <person name="Bale N.J."/>
            <person name="Damste J.S.S."/>
            <person name="Kublanov I.V."/>
        </authorList>
    </citation>
    <scope>NUCLEOTIDE SEQUENCE</scope>
    <source>
        <strain evidence="3">AArc-St2</strain>
    </source>
</reference>
<feature type="compositionally biased region" description="Acidic residues" evidence="1">
    <location>
        <begin position="1247"/>
        <end position="1274"/>
    </location>
</feature>
<dbReference type="PANTHER" id="PTHR10357">
    <property type="entry name" value="ALPHA-AMYLASE FAMILY MEMBER"/>
    <property type="match status" value="1"/>
</dbReference>
<dbReference type="InterPro" id="IPR006311">
    <property type="entry name" value="TAT_signal"/>
</dbReference>
<gene>
    <name evidence="3" type="ORF">AArcSt2_04180</name>
</gene>
<dbReference type="GO" id="GO:0005975">
    <property type="term" value="P:carbohydrate metabolic process"/>
    <property type="evidence" value="ECO:0007669"/>
    <property type="project" value="InterPro"/>
</dbReference>
<name>A0AAE3FVX1_9EURY</name>
<comment type="caution">
    <text evidence="3">The sequence shown here is derived from an EMBL/GenBank/DDBJ whole genome shotgun (WGS) entry which is preliminary data.</text>
</comment>
<dbReference type="Gene3D" id="3.20.20.80">
    <property type="entry name" value="Glycosidases"/>
    <property type="match status" value="1"/>
</dbReference>
<dbReference type="SUPFAM" id="SSF51445">
    <property type="entry name" value="(Trans)glycosidases"/>
    <property type="match status" value="1"/>
</dbReference>
<dbReference type="InterPro" id="IPR017853">
    <property type="entry name" value="GH"/>
</dbReference>